<dbReference type="Gene3D" id="3.40.50.2000">
    <property type="entry name" value="Glycogen Phosphorylase B"/>
    <property type="match status" value="2"/>
</dbReference>
<keyword evidence="2 5" id="KW-0808">Transferase</keyword>
<gene>
    <name evidence="5" type="ORF">FNH13_00475</name>
</gene>
<evidence type="ECO:0000256" key="2">
    <source>
        <dbReference type="ARBA" id="ARBA00022679"/>
    </source>
</evidence>
<evidence type="ECO:0000256" key="1">
    <source>
        <dbReference type="ARBA" id="ARBA00022676"/>
    </source>
</evidence>
<dbReference type="Pfam" id="PF00534">
    <property type="entry name" value="Glycos_transf_1"/>
    <property type="match status" value="1"/>
</dbReference>
<organism evidence="5 6">
    <name type="scientific">Ornithinimicrobium ciconiae</name>
    <dbReference type="NCBI Taxonomy" id="2594265"/>
    <lineage>
        <taxon>Bacteria</taxon>
        <taxon>Bacillati</taxon>
        <taxon>Actinomycetota</taxon>
        <taxon>Actinomycetes</taxon>
        <taxon>Micrococcales</taxon>
        <taxon>Ornithinimicrobiaceae</taxon>
        <taxon>Ornithinimicrobium</taxon>
    </lineage>
</organism>
<dbReference type="InterPro" id="IPR001296">
    <property type="entry name" value="Glyco_trans_1"/>
</dbReference>
<evidence type="ECO:0000259" key="3">
    <source>
        <dbReference type="Pfam" id="PF00534"/>
    </source>
</evidence>
<evidence type="ECO:0000313" key="6">
    <source>
        <dbReference type="Proteomes" id="UP000315395"/>
    </source>
</evidence>
<evidence type="ECO:0000313" key="5">
    <source>
        <dbReference type="EMBL" id="QDO86977.1"/>
    </source>
</evidence>
<evidence type="ECO:0000259" key="4">
    <source>
        <dbReference type="Pfam" id="PF13439"/>
    </source>
</evidence>
<dbReference type="KEGG" id="orz:FNH13_00475"/>
<keyword evidence="1" id="KW-0328">Glycosyltransferase</keyword>
<dbReference type="GO" id="GO:0016757">
    <property type="term" value="F:glycosyltransferase activity"/>
    <property type="evidence" value="ECO:0007669"/>
    <property type="project" value="UniProtKB-KW"/>
</dbReference>
<dbReference type="EMBL" id="CP041616">
    <property type="protein sequence ID" value="QDO86977.1"/>
    <property type="molecule type" value="Genomic_DNA"/>
</dbReference>
<dbReference type="OrthoDB" id="8549922at2"/>
<feature type="domain" description="Glycosyl transferase family 1" evidence="3">
    <location>
        <begin position="174"/>
        <end position="288"/>
    </location>
</feature>
<dbReference type="Pfam" id="PF13439">
    <property type="entry name" value="Glyco_transf_4"/>
    <property type="match status" value="1"/>
</dbReference>
<name>A0A516G635_9MICO</name>
<sequence>MTVPSRLSIGILASTGLHLDSFFVRIADLLRAHGHLVHFAAGTPMEHGRSHVVESLTQRPRLVNLGTGGDLRRWAQHVGADVVLVNTATAGLLARRASLPVPVVYFAHGLHWREAGARRTAHWELLERWALPGTASAIVLNAEDHRWFQRWAPDLPVHQLPFGVGLPVDAFQPSPQPDTNVVVWIGEHTTRKRPWLALEVAAELRRRGSPIQLRMLGRGPLTAELTRRAEELGIAADVHLPGFVATAPELQSARLLLHTADWEGLPRVILEAMAVHRPTAAFDVKGVRGLPSVHLAPDRDLGAMSDIIERELAEPTAPDVYPAREDLSDVPVVTTLEAVLSQAVRGDARTAHRA</sequence>
<protein>
    <submittedName>
        <fullName evidence="5">Glycosyltransferase family 4 protein</fullName>
    </submittedName>
</protein>
<keyword evidence="6" id="KW-1185">Reference proteome</keyword>
<reference evidence="5 6" key="1">
    <citation type="submission" date="2019-07" db="EMBL/GenBank/DDBJ databases">
        <title>complete genome sequencing of Ornithinimicrobium sp. H23M54.</title>
        <authorList>
            <person name="Bae J.-W."/>
            <person name="Lee S.-Y."/>
        </authorList>
    </citation>
    <scope>NUCLEOTIDE SEQUENCE [LARGE SCALE GENOMIC DNA]</scope>
    <source>
        <strain evidence="5 6">H23M54</strain>
    </source>
</reference>
<proteinExistence type="predicted"/>
<dbReference type="InterPro" id="IPR028098">
    <property type="entry name" value="Glyco_trans_4-like_N"/>
</dbReference>
<dbReference type="Proteomes" id="UP000315395">
    <property type="component" value="Chromosome"/>
</dbReference>
<accession>A0A516G635</accession>
<dbReference type="AlphaFoldDB" id="A0A516G635"/>
<dbReference type="PANTHER" id="PTHR12526">
    <property type="entry name" value="GLYCOSYLTRANSFERASE"/>
    <property type="match status" value="1"/>
</dbReference>
<dbReference type="SUPFAM" id="SSF53756">
    <property type="entry name" value="UDP-Glycosyltransferase/glycogen phosphorylase"/>
    <property type="match status" value="1"/>
</dbReference>
<feature type="domain" description="Glycosyltransferase subfamily 4-like N-terminal" evidence="4">
    <location>
        <begin position="24"/>
        <end position="150"/>
    </location>
</feature>